<dbReference type="Gene3D" id="1.10.287.130">
    <property type="match status" value="1"/>
</dbReference>
<dbReference type="PANTHER" id="PTHR43065:SF10">
    <property type="entry name" value="PEROXIDE STRESS-ACTIVATED HISTIDINE KINASE MAK3"/>
    <property type="match status" value="1"/>
</dbReference>
<keyword evidence="8" id="KW-0902">Two-component regulatory system</keyword>
<dbReference type="PROSITE" id="PS50112">
    <property type="entry name" value="PAS"/>
    <property type="match status" value="1"/>
</dbReference>
<dbReference type="PANTHER" id="PTHR43065">
    <property type="entry name" value="SENSOR HISTIDINE KINASE"/>
    <property type="match status" value="1"/>
</dbReference>
<dbReference type="InterPro" id="IPR003661">
    <property type="entry name" value="HisK_dim/P_dom"/>
</dbReference>
<evidence type="ECO:0000259" key="11">
    <source>
        <dbReference type="PROSITE" id="PS50113"/>
    </source>
</evidence>
<dbReference type="SMART" id="SM00388">
    <property type="entry name" value="HisKA"/>
    <property type="match status" value="1"/>
</dbReference>
<dbReference type="SUPFAM" id="SSF55874">
    <property type="entry name" value="ATPase domain of HSP90 chaperone/DNA topoisomerase II/histidine kinase"/>
    <property type="match status" value="1"/>
</dbReference>
<evidence type="ECO:0000259" key="9">
    <source>
        <dbReference type="PROSITE" id="PS50109"/>
    </source>
</evidence>
<dbReference type="EC" id="2.7.13.3" evidence="2"/>
<dbReference type="Proteomes" id="UP000315724">
    <property type="component" value="Chromosome"/>
</dbReference>
<dbReference type="PROSITE" id="PS50113">
    <property type="entry name" value="PAC"/>
    <property type="match status" value="1"/>
</dbReference>
<organism evidence="12 13">
    <name type="scientific">Thalassoglobus polymorphus</name>
    <dbReference type="NCBI Taxonomy" id="2527994"/>
    <lineage>
        <taxon>Bacteria</taxon>
        <taxon>Pseudomonadati</taxon>
        <taxon>Planctomycetota</taxon>
        <taxon>Planctomycetia</taxon>
        <taxon>Planctomycetales</taxon>
        <taxon>Planctomycetaceae</taxon>
        <taxon>Thalassoglobus</taxon>
    </lineage>
</organism>
<dbReference type="GO" id="GO:0005524">
    <property type="term" value="F:ATP binding"/>
    <property type="evidence" value="ECO:0007669"/>
    <property type="project" value="UniProtKB-KW"/>
</dbReference>
<dbReference type="InterPro" id="IPR036097">
    <property type="entry name" value="HisK_dim/P_sf"/>
</dbReference>
<dbReference type="SMART" id="SM00387">
    <property type="entry name" value="HATPase_c"/>
    <property type="match status" value="1"/>
</dbReference>
<dbReference type="InterPro" id="IPR004358">
    <property type="entry name" value="Sig_transdc_His_kin-like_C"/>
</dbReference>
<dbReference type="InterPro" id="IPR035965">
    <property type="entry name" value="PAS-like_dom_sf"/>
</dbReference>
<dbReference type="InterPro" id="IPR036890">
    <property type="entry name" value="HATPase_C_sf"/>
</dbReference>
<keyword evidence="5" id="KW-0547">Nucleotide-binding</keyword>
<dbReference type="PROSITE" id="PS50109">
    <property type="entry name" value="HIS_KIN"/>
    <property type="match status" value="1"/>
</dbReference>
<dbReference type="CDD" id="cd00082">
    <property type="entry name" value="HisKA"/>
    <property type="match status" value="1"/>
</dbReference>
<evidence type="ECO:0000256" key="7">
    <source>
        <dbReference type="ARBA" id="ARBA00022840"/>
    </source>
</evidence>
<dbReference type="Gene3D" id="3.30.450.20">
    <property type="entry name" value="PAS domain"/>
    <property type="match status" value="1"/>
</dbReference>
<dbReference type="InterPro" id="IPR003594">
    <property type="entry name" value="HATPase_dom"/>
</dbReference>
<reference evidence="12 13" key="1">
    <citation type="submission" date="2019-02" db="EMBL/GenBank/DDBJ databases">
        <title>Deep-cultivation of Planctomycetes and their phenomic and genomic characterization uncovers novel biology.</title>
        <authorList>
            <person name="Wiegand S."/>
            <person name="Jogler M."/>
            <person name="Boedeker C."/>
            <person name="Pinto D."/>
            <person name="Vollmers J."/>
            <person name="Rivas-Marin E."/>
            <person name="Kohn T."/>
            <person name="Peeters S.H."/>
            <person name="Heuer A."/>
            <person name="Rast P."/>
            <person name="Oberbeckmann S."/>
            <person name="Bunk B."/>
            <person name="Jeske O."/>
            <person name="Meyerdierks A."/>
            <person name="Storesund J.E."/>
            <person name="Kallscheuer N."/>
            <person name="Luecker S."/>
            <person name="Lage O.M."/>
            <person name="Pohl T."/>
            <person name="Merkel B.J."/>
            <person name="Hornburger P."/>
            <person name="Mueller R.-W."/>
            <person name="Bruemmer F."/>
            <person name="Labrenz M."/>
            <person name="Spormann A.M."/>
            <person name="Op den Camp H."/>
            <person name="Overmann J."/>
            <person name="Amann R."/>
            <person name="Jetten M.S.M."/>
            <person name="Mascher T."/>
            <person name="Medema M.H."/>
            <person name="Devos D.P."/>
            <person name="Kaster A.-K."/>
            <person name="Ovreas L."/>
            <person name="Rohde M."/>
            <person name="Galperin M.Y."/>
            <person name="Jogler C."/>
        </authorList>
    </citation>
    <scope>NUCLEOTIDE SEQUENCE [LARGE SCALE GENOMIC DNA]</scope>
    <source>
        <strain evidence="12 13">Mal48</strain>
    </source>
</reference>
<dbReference type="CDD" id="cd00130">
    <property type="entry name" value="PAS"/>
    <property type="match status" value="1"/>
</dbReference>
<evidence type="ECO:0000313" key="12">
    <source>
        <dbReference type="EMBL" id="QDT31844.1"/>
    </source>
</evidence>
<name>A0A517QJR3_9PLAN</name>
<evidence type="ECO:0000259" key="10">
    <source>
        <dbReference type="PROSITE" id="PS50112"/>
    </source>
</evidence>
<dbReference type="EMBL" id="CP036267">
    <property type="protein sequence ID" value="QDT31844.1"/>
    <property type="molecule type" value="Genomic_DNA"/>
</dbReference>
<sequence>MVIVDRDGKIVMVNRQTENWFRYDRDELITQSVECLIPRRFHERHVSDRDKFLKAPQARPMGAGHDLFGRRKDGTEFPVDISLHPMKTSEGMLVMAYIVDLTDRKRVESEIRKRHSYERLALLGQLAGSVAHEIRNPLGVIRNAAYYLDMVKETLDDDAQESVEEILEEIDRANRIVSDLLDYTRDPPQQSATFDIVQFIHKLVEERRPTDDELVLVQSRIESFNVTADADQIARILENLIVNGVQASADPITIQIVISSTGSHIMIDVQDEGEGVVESQRLRIFEPLFTTKTKGIGLGLVISKRYAEQNRGTLELVDHTGAGAIFRLTLPSHELVGGEVIMEPKE</sequence>
<evidence type="ECO:0000256" key="2">
    <source>
        <dbReference type="ARBA" id="ARBA00012438"/>
    </source>
</evidence>
<dbReference type="AlphaFoldDB" id="A0A517QJR3"/>
<dbReference type="NCBIfam" id="TIGR00229">
    <property type="entry name" value="sensory_box"/>
    <property type="match status" value="1"/>
</dbReference>
<feature type="domain" description="Histidine kinase" evidence="9">
    <location>
        <begin position="129"/>
        <end position="334"/>
    </location>
</feature>
<feature type="domain" description="PAC" evidence="11">
    <location>
        <begin position="63"/>
        <end position="113"/>
    </location>
</feature>
<keyword evidence="3" id="KW-0597">Phosphoprotein</keyword>
<protein>
    <recommendedName>
        <fullName evidence="2">histidine kinase</fullName>
        <ecNumber evidence="2">2.7.13.3</ecNumber>
    </recommendedName>
</protein>
<dbReference type="Pfam" id="PF00512">
    <property type="entry name" value="HisKA"/>
    <property type="match status" value="1"/>
</dbReference>
<comment type="catalytic activity">
    <reaction evidence="1">
        <text>ATP + protein L-histidine = ADP + protein N-phospho-L-histidine.</text>
        <dbReference type="EC" id="2.7.13.3"/>
    </reaction>
</comment>
<dbReference type="SUPFAM" id="SSF55785">
    <property type="entry name" value="PYP-like sensor domain (PAS domain)"/>
    <property type="match status" value="1"/>
</dbReference>
<keyword evidence="4 12" id="KW-0808">Transferase</keyword>
<dbReference type="InterPro" id="IPR005467">
    <property type="entry name" value="His_kinase_dom"/>
</dbReference>
<evidence type="ECO:0000256" key="8">
    <source>
        <dbReference type="ARBA" id="ARBA00023012"/>
    </source>
</evidence>
<evidence type="ECO:0000256" key="6">
    <source>
        <dbReference type="ARBA" id="ARBA00022777"/>
    </source>
</evidence>
<keyword evidence="7" id="KW-0067">ATP-binding</keyword>
<dbReference type="Gene3D" id="3.30.565.10">
    <property type="entry name" value="Histidine kinase-like ATPase, C-terminal domain"/>
    <property type="match status" value="1"/>
</dbReference>
<evidence type="ECO:0000313" key="13">
    <source>
        <dbReference type="Proteomes" id="UP000315724"/>
    </source>
</evidence>
<proteinExistence type="predicted"/>
<dbReference type="PRINTS" id="PR00344">
    <property type="entry name" value="BCTRLSENSOR"/>
</dbReference>
<dbReference type="InterPro" id="IPR000014">
    <property type="entry name" value="PAS"/>
</dbReference>
<evidence type="ECO:0000256" key="4">
    <source>
        <dbReference type="ARBA" id="ARBA00022679"/>
    </source>
</evidence>
<dbReference type="Pfam" id="PF02518">
    <property type="entry name" value="HATPase_c"/>
    <property type="match status" value="1"/>
</dbReference>
<gene>
    <name evidence="12" type="primary">fixL_1</name>
    <name evidence="12" type="ORF">Mal48_10800</name>
</gene>
<dbReference type="KEGG" id="tpol:Mal48_10800"/>
<feature type="domain" description="PAS" evidence="10">
    <location>
        <begin position="1"/>
        <end position="32"/>
    </location>
</feature>
<evidence type="ECO:0000256" key="5">
    <source>
        <dbReference type="ARBA" id="ARBA00022741"/>
    </source>
</evidence>
<dbReference type="InterPro" id="IPR000700">
    <property type="entry name" value="PAS-assoc_C"/>
</dbReference>
<keyword evidence="13" id="KW-1185">Reference proteome</keyword>
<dbReference type="GO" id="GO:0000155">
    <property type="term" value="F:phosphorelay sensor kinase activity"/>
    <property type="evidence" value="ECO:0007669"/>
    <property type="project" value="InterPro"/>
</dbReference>
<dbReference type="SUPFAM" id="SSF47384">
    <property type="entry name" value="Homodimeric domain of signal transducing histidine kinase"/>
    <property type="match status" value="1"/>
</dbReference>
<evidence type="ECO:0000256" key="1">
    <source>
        <dbReference type="ARBA" id="ARBA00000085"/>
    </source>
</evidence>
<evidence type="ECO:0000256" key="3">
    <source>
        <dbReference type="ARBA" id="ARBA00022553"/>
    </source>
</evidence>
<accession>A0A517QJR3</accession>
<keyword evidence="6" id="KW-0418">Kinase</keyword>
<dbReference type="Pfam" id="PF13426">
    <property type="entry name" value="PAS_9"/>
    <property type="match status" value="1"/>
</dbReference>